<comment type="caution">
    <text evidence="1">The sequence shown here is derived from an EMBL/GenBank/DDBJ whole genome shotgun (WGS) entry which is preliminary data.</text>
</comment>
<keyword evidence="1" id="KW-0282">Flagellum</keyword>
<dbReference type="RefSeq" id="WP_160773942.1">
    <property type="nucleotide sequence ID" value="NZ_WUMV01000001.1"/>
</dbReference>
<dbReference type="EMBL" id="WUMV01000001">
    <property type="protein sequence ID" value="MXN63706.1"/>
    <property type="molecule type" value="Genomic_DNA"/>
</dbReference>
<dbReference type="GO" id="GO:0044781">
    <property type="term" value="P:bacterial-type flagellum organization"/>
    <property type="evidence" value="ECO:0007669"/>
    <property type="project" value="InterPro"/>
</dbReference>
<name>A0A7X3S659_9HYPH</name>
<protein>
    <submittedName>
        <fullName evidence="1">Flagellar biosynthesis regulator FlaF</fullName>
    </submittedName>
</protein>
<sequence>MQNLAASAYQKTSQTTVNPRELEAQLLMRAAAMIQTAMDDWDQENPDTGSFRDALTYNRRLWTILSTSATGEDNPLPKDVKDNLGALGAFILRHTVELMIEPKPERARTLVSINRNIAQGLRGA</sequence>
<accession>A0A7X3S659</accession>
<keyword evidence="2" id="KW-1185">Reference proteome</keyword>
<evidence type="ECO:0000313" key="1">
    <source>
        <dbReference type="EMBL" id="MXN63706.1"/>
    </source>
</evidence>
<dbReference type="InterPro" id="IPR010845">
    <property type="entry name" value="FlaF"/>
</dbReference>
<organism evidence="1 2">
    <name type="scientific">Stappia sediminis</name>
    <dbReference type="NCBI Taxonomy" id="2692190"/>
    <lineage>
        <taxon>Bacteria</taxon>
        <taxon>Pseudomonadati</taxon>
        <taxon>Pseudomonadota</taxon>
        <taxon>Alphaproteobacteria</taxon>
        <taxon>Hyphomicrobiales</taxon>
        <taxon>Stappiaceae</taxon>
        <taxon>Stappia</taxon>
    </lineage>
</organism>
<dbReference type="Proteomes" id="UP000433101">
    <property type="component" value="Unassembled WGS sequence"/>
</dbReference>
<keyword evidence="1" id="KW-0966">Cell projection</keyword>
<evidence type="ECO:0000313" key="2">
    <source>
        <dbReference type="Proteomes" id="UP000433101"/>
    </source>
</evidence>
<dbReference type="AlphaFoldDB" id="A0A7X3S659"/>
<dbReference type="NCBIfam" id="NF009435">
    <property type="entry name" value="PRK12794.1"/>
    <property type="match status" value="1"/>
</dbReference>
<keyword evidence="1" id="KW-0969">Cilium</keyword>
<gene>
    <name evidence="1" type="primary">flaF</name>
    <name evidence="1" type="ORF">GR183_02215</name>
</gene>
<dbReference type="Pfam" id="PF07309">
    <property type="entry name" value="FlaF"/>
    <property type="match status" value="1"/>
</dbReference>
<proteinExistence type="predicted"/>
<reference evidence="1 2" key="1">
    <citation type="submission" date="2019-12" db="EMBL/GenBank/DDBJ databases">
        <authorList>
            <person name="Li M."/>
        </authorList>
    </citation>
    <scope>NUCLEOTIDE SEQUENCE [LARGE SCALE GENOMIC DNA]</scope>
    <source>
        <strain evidence="1 2">GBMRC 2046</strain>
    </source>
</reference>